<keyword evidence="1" id="KW-0812">Transmembrane</keyword>
<accession>A0AAV7TDH1</accession>
<organism evidence="2 3">
    <name type="scientific">Pleurodeles waltl</name>
    <name type="common">Iberian ribbed newt</name>
    <dbReference type="NCBI Taxonomy" id="8319"/>
    <lineage>
        <taxon>Eukaryota</taxon>
        <taxon>Metazoa</taxon>
        <taxon>Chordata</taxon>
        <taxon>Craniata</taxon>
        <taxon>Vertebrata</taxon>
        <taxon>Euteleostomi</taxon>
        <taxon>Amphibia</taxon>
        <taxon>Batrachia</taxon>
        <taxon>Caudata</taxon>
        <taxon>Salamandroidea</taxon>
        <taxon>Salamandridae</taxon>
        <taxon>Pleurodelinae</taxon>
        <taxon>Pleurodeles</taxon>
    </lineage>
</organism>
<name>A0AAV7TDH1_PLEWA</name>
<proteinExistence type="predicted"/>
<feature type="transmembrane region" description="Helical" evidence="1">
    <location>
        <begin position="50"/>
        <end position="72"/>
    </location>
</feature>
<dbReference type="Proteomes" id="UP001066276">
    <property type="component" value="Chromosome 4_1"/>
</dbReference>
<evidence type="ECO:0000313" key="3">
    <source>
        <dbReference type="Proteomes" id="UP001066276"/>
    </source>
</evidence>
<sequence length="76" mass="7874">MLVGRVGTARGTSGDGEAGAPCLEATALLGGARIMVRTPWGLSACAWGLYWAYLAQLATALLGIPLLVVFPVPQEF</sequence>
<reference evidence="2" key="1">
    <citation type="journal article" date="2022" name="bioRxiv">
        <title>Sequencing and chromosome-scale assembly of the giantPleurodeles waltlgenome.</title>
        <authorList>
            <person name="Brown T."/>
            <person name="Elewa A."/>
            <person name="Iarovenko S."/>
            <person name="Subramanian E."/>
            <person name="Araus A.J."/>
            <person name="Petzold A."/>
            <person name="Susuki M."/>
            <person name="Suzuki K.-i.T."/>
            <person name="Hayashi T."/>
            <person name="Toyoda A."/>
            <person name="Oliveira C."/>
            <person name="Osipova E."/>
            <person name="Leigh N.D."/>
            <person name="Simon A."/>
            <person name="Yun M.H."/>
        </authorList>
    </citation>
    <scope>NUCLEOTIDE SEQUENCE</scope>
    <source>
        <strain evidence="2">20211129_DDA</strain>
        <tissue evidence="2">Liver</tissue>
    </source>
</reference>
<keyword evidence="1" id="KW-0472">Membrane</keyword>
<dbReference type="EMBL" id="JANPWB010000007">
    <property type="protein sequence ID" value="KAJ1174374.1"/>
    <property type="molecule type" value="Genomic_DNA"/>
</dbReference>
<evidence type="ECO:0000313" key="2">
    <source>
        <dbReference type="EMBL" id="KAJ1174374.1"/>
    </source>
</evidence>
<keyword evidence="3" id="KW-1185">Reference proteome</keyword>
<dbReference type="AlphaFoldDB" id="A0AAV7TDH1"/>
<comment type="caution">
    <text evidence="2">The sequence shown here is derived from an EMBL/GenBank/DDBJ whole genome shotgun (WGS) entry which is preliminary data.</text>
</comment>
<evidence type="ECO:0000256" key="1">
    <source>
        <dbReference type="SAM" id="Phobius"/>
    </source>
</evidence>
<keyword evidence="1" id="KW-1133">Transmembrane helix</keyword>
<gene>
    <name evidence="2" type="ORF">NDU88_006196</name>
</gene>
<protein>
    <submittedName>
        <fullName evidence="2">Uncharacterized protein</fullName>
    </submittedName>
</protein>